<dbReference type="STRING" id="1121449.SAMN02745704_02098"/>
<evidence type="ECO:0000313" key="3">
    <source>
        <dbReference type="Proteomes" id="UP000190027"/>
    </source>
</evidence>
<dbReference type="EMBL" id="FUYC01000010">
    <property type="protein sequence ID" value="SKA88274.1"/>
    <property type="molecule type" value="Genomic_DNA"/>
</dbReference>
<keyword evidence="3" id="KW-1185">Reference proteome</keyword>
<dbReference type="RefSeq" id="WP_078717650.1">
    <property type="nucleotide sequence ID" value="NZ_FUYC01000010.1"/>
</dbReference>
<dbReference type="PROSITE" id="PS51257">
    <property type="entry name" value="PROKAR_LIPOPROTEIN"/>
    <property type="match status" value="1"/>
</dbReference>
<evidence type="ECO:0000313" key="2">
    <source>
        <dbReference type="EMBL" id="SKA88274.1"/>
    </source>
</evidence>
<dbReference type="OrthoDB" id="9795418at2"/>
<dbReference type="Proteomes" id="UP000190027">
    <property type="component" value="Unassembled WGS sequence"/>
</dbReference>
<feature type="signal peptide" evidence="1">
    <location>
        <begin position="1"/>
        <end position="26"/>
    </location>
</feature>
<organism evidence="2 3">
    <name type="scientific">Paucidesulfovibrio gracilis DSM 16080</name>
    <dbReference type="NCBI Taxonomy" id="1121449"/>
    <lineage>
        <taxon>Bacteria</taxon>
        <taxon>Pseudomonadati</taxon>
        <taxon>Thermodesulfobacteriota</taxon>
        <taxon>Desulfovibrionia</taxon>
        <taxon>Desulfovibrionales</taxon>
        <taxon>Desulfovibrionaceae</taxon>
        <taxon>Paucidesulfovibrio</taxon>
    </lineage>
</organism>
<dbReference type="AlphaFoldDB" id="A0A1T4XF84"/>
<proteinExistence type="predicted"/>
<evidence type="ECO:0000256" key="1">
    <source>
        <dbReference type="SAM" id="SignalP"/>
    </source>
</evidence>
<gene>
    <name evidence="2" type="ORF">SAMN02745704_02098</name>
</gene>
<name>A0A1T4XF84_9BACT</name>
<dbReference type="Gene3D" id="2.60.40.10">
    <property type="entry name" value="Immunoglobulins"/>
    <property type="match status" value="1"/>
</dbReference>
<protein>
    <submittedName>
        <fullName evidence="2">Nickel transport protein</fullName>
    </submittedName>
</protein>
<sequence>MSVRTAYPALLAALVLLLGCALPAQAHRVKIFAYTDGETIYTESSFSQSSPAKGAAITVTDARGETVHQGYTDDDGKHDFPIPANAQGDLTITVDAGEGHQNQWVLTEAEYR</sequence>
<dbReference type="InterPro" id="IPR013783">
    <property type="entry name" value="Ig-like_fold"/>
</dbReference>
<keyword evidence="1" id="KW-0732">Signal</keyword>
<accession>A0A1T4XF84</accession>
<reference evidence="2 3" key="1">
    <citation type="submission" date="2017-02" db="EMBL/GenBank/DDBJ databases">
        <authorList>
            <person name="Peterson S.W."/>
        </authorList>
    </citation>
    <scope>NUCLEOTIDE SEQUENCE [LARGE SCALE GENOMIC DNA]</scope>
    <source>
        <strain evidence="2 3">DSM 16080</strain>
    </source>
</reference>
<feature type="chain" id="PRO_5012730239" evidence="1">
    <location>
        <begin position="27"/>
        <end position="112"/>
    </location>
</feature>